<sequence length="44" mass="4877">MEIDVNVLQTLPEEQEEQLRYCLGTCVDTVIPTTGDNTTVYTGS</sequence>
<protein>
    <submittedName>
        <fullName evidence="1">Uncharacterized protein</fullName>
    </submittedName>
</protein>
<dbReference type="NCBIfam" id="NF038157">
    <property type="entry name" value="lanti_ALQxL"/>
    <property type="match status" value="1"/>
</dbReference>
<keyword evidence="2" id="KW-1185">Reference proteome</keyword>
<gene>
    <name evidence="1" type="ORF">GA0070611_0688</name>
</gene>
<evidence type="ECO:0000313" key="1">
    <source>
        <dbReference type="EMBL" id="SBT38827.1"/>
    </source>
</evidence>
<dbReference type="EMBL" id="LT594323">
    <property type="protein sequence ID" value="SBT38827.1"/>
    <property type="molecule type" value="Genomic_DNA"/>
</dbReference>
<evidence type="ECO:0000313" key="2">
    <source>
        <dbReference type="Proteomes" id="UP000199385"/>
    </source>
</evidence>
<dbReference type="STRING" id="261654.GA0070611_0688"/>
<dbReference type="PATRIC" id="fig|261654.4.peg.700"/>
<name>A0A1A8Z4P5_9ACTN</name>
<accession>A0A1A8Z4P5</accession>
<dbReference type="RefSeq" id="WP_197675841.1">
    <property type="nucleotide sequence ID" value="NZ_LT594323.1"/>
</dbReference>
<reference evidence="2" key="1">
    <citation type="submission" date="2016-06" db="EMBL/GenBank/DDBJ databases">
        <authorList>
            <person name="Varghese N."/>
            <person name="Submissions Spin"/>
        </authorList>
    </citation>
    <scope>NUCLEOTIDE SEQUENCE [LARGE SCALE GENOMIC DNA]</scope>
    <source>
        <strain evidence="2">DSM 44815</strain>
    </source>
</reference>
<dbReference type="AlphaFoldDB" id="A0A1A8Z4P5"/>
<dbReference type="Proteomes" id="UP000199385">
    <property type="component" value="Chromosome I"/>
</dbReference>
<proteinExistence type="predicted"/>
<organism evidence="1 2">
    <name type="scientific">Micromonospora auratinigra</name>
    <dbReference type="NCBI Taxonomy" id="261654"/>
    <lineage>
        <taxon>Bacteria</taxon>
        <taxon>Bacillati</taxon>
        <taxon>Actinomycetota</taxon>
        <taxon>Actinomycetes</taxon>
        <taxon>Micromonosporales</taxon>
        <taxon>Micromonosporaceae</taxon>
        <taxon>Micromonospora</taxon>
    </lineage>
</organism>